<comment type="caution">
    <text evidence="2">The sequence shown here is derived from an EMBL/GenBank/DDBJ whole genome shotgun (WGS) entry which is preliminary data.</text>
</comment>
<accession>A0ABT6WQ87</accession>
<organism evidence="2 3">
    <name type="scientific">Actinoplanes sandaracinus</name>
    <dbReference type="NCBI Taxonomy" id="3045177"/>
    <lineage>
        <taxon>Bacteria</taxon>
        <taxon>Bacillati</taxon>
        <taxon>Actinomycetota</taxon>
        <taxon>Actinomycetes</taxon>
        <taxon>Micromonosporales</taxon>
        <taxon>Micromonosporaceae</taxon>
        <taxon>Actinoplanes</taxon>
    </lineage>
</organism>
<dbReference type="Proteomes" id="UP001241758">
    <property type="component" value="Unassembled WGS sequence"/>
</dbReference>
<evidence type="ECO:0000313" key="2">
    <source>
        <dbReference type="EMBL" id="MDI6101907.1"/>
    </source>
</evidence>
<feature type="region of interest" description="Disordered" evidence="1">
    <location>
        <begin position="71"/>
        <end position="133"/>
    </location>
</feature>
<sequence length="262" mass="27560">MAEHLHPDLGAVLRQEAEQHVPDRDAMLTRIVQSRSRPARSRWALSLRPVAAAASVVATLVAGFTGIRLIGDQPEQDRTPAATEGSPSPAPAPSSSPSAGNFPSAASKTPRNDKTREPEPPAAVTTGASPNWQPVNGFLRSSAVVDSHSIGTWAQGNLTLTSTETITALEVVVNVVKTEGVKDAGKWTTVSPAMMEATVTEEKDRLVYRFRLKDGTLAAGSYIFAVQYLHAEGDRAAGADTYGALATAGGKQVPVTGVFPPK</sequence>
<feature type="compositionally biased region" description="Basic and acidic residues" evidence="1">
    <location>
        <begin position="110"/>
        <end position="119"/>
    </location>
</feature>
<keyword evidence="3" id="KW-1185">Reference proteome</keyword>
<dbReference type="EMBL" id="JASCTH010000017">
    <property type="protein sequence ID" value="MDI6101907.1"/>
    <property type="molecule type" value="Genomic_DNA"/>
</dbReference>
<reference evidence="2 3" key="1">
    <citation type="submission" date="2023-05" db="EMBL/GenBank/DDBJ databases">
        <title>Actinoplanes sp. NEAU-A12 genome sequencing.</title>
        <authorList>
            <person name="Wang Z.-S."/>
        </authorList>
    </citation>
    <scope>NUCLEOTIDE SEQUENCE [LARGE SCALE GENOMIC DNA]</scope>
    <source>
        <strain evidence="2 3">NEAU-A12</strain>
    </source>
</reference>
<feature type="compositionally biased region" description="Low complexity" evidence="1">
    <location>
        <begin position="95"/>
        <end position="107"/>
    </location>
</feature>
<protein>
    <submittedName>
        <fullName evidence="2">Uncharacterized protein</fullName>
    </submittedName>
</protein>
<evidence type="ECO:0000313" key="3">
    <source>
        <dbReference type="Proteomes" id="UP001241758"/>
    </source>
</evidence>
<dbReference type="RefSeq" id="WP_282762906.1">
    <property type="nucleotide sequence ID" value="NZ_JASCTH010000017.1"/>
</dbReference>
<gene>
    <name evidence="2" type="ORF">QLQ12_25130</name>
</gene>
<name>A0ABT6WQ87_9ACTN</name>
<evidence type="ECO:0000256" key="1">
    <source>
        <dbReference type="SAM" id="MobiDB-lite"/>
    </source>
</evidence>
<proteinExistence type="predicted"/>